<keyword evidence="7 9" id="KW-0472">Membrane</keyword>
<accession>A0A833H1U1</accession>
<protein>
    <submittedName>
        <fullName evidence="11">MBOAT family protein</fullName>
    </submittedName>
</protein>
<dbReference type="Pfam" id="PF03062">
    <property type="entry name" value="MBOAT"/>
    <property type="match status" value="1"/>
</dbReference>
<evidence type="ECO:0000256" key="6">
    <source>
        <dbReference type="ARBA" id="ARBA00022989"/>
    </source>
</evidence>
<keyword evidence="8 9" id="KW-0012">Acyltransferase</keyword>
<dbReference type="InterPro" id="IPR051085">
    <property type="entry name" value="MB_O-acyltransferase"/>
</dbReference>
<reference evidence="11 12" key="1">
    <citation type="submission" date="2019-10" db="EMBL/GenBank/DDBJ databases">
        <title>Extracellular Electron Transfer in a Candidatus Methanoperedens spp. Enrichment Culture.</title>
        <authorList>
            <person name="Berger S."/>
            <person name="Rangel Shaw D."/>
            <person name="Berben T."/>
            <person name="In 'T Zandt M."/>
            <person name="Frank J."/>
            <person name="Reimann J."/>
            <person name="Jetten M.S.M."/>
            <person name="Welte C.U."/>
        </authorList>
    </citation>
    <scope>NUCLEOTIDE SEQUENCE [LARGE SCALE GENOMIC DNA]</scope>
    <source>
        <strain evidence="11">SB12</strain>
    </source>
</reference>
<feature type="transmembrane region" description="Helical" evidence="10">
    <location>
        <begin position="333"/>
        <end position="350"/>
    </location>
</feature>
<feature type="transmembrane region" description="Helical" evidence="10">
    <location>
        <begin position="154"/>
        <end position="173"/>
    </location>
</feature>
<evidence type="ECO:0000256" key="9">
    <source>
        <dbReference type="PIRNR" id="PIRNR016636"/>
    </source>
</evidence>
<dbReference type="PANTHER" id="PTHR13285">
    <property type="entry name" value="ACYLTRANSFERASE"/>
    <property type="match status" value="1"/>
</dbReference>
<dbReference type="PIRSF" id="PIRSF016636">
    <property type="entry name" value="AlgI_DltB"/>
    <property type="match status" value="1"/>
</dbReference>
<feature type="transmembrane region" description="Helical" evidence="10">
    <location>
        <begin position="28"/>
        <end position="60"/>
    </location>
</feature>
<evidence type="ECO:0000256" key="8">
    <source>
        <dbReference type="ARBA" id="ARBA00023315"/>
    </source>
</evidence>
<sequence>MRFTTFGFLAFFLVVYIVYWALRGRSRLAFLALASSLFYAAWSIPFFLHFASIVLLNFAFVRLLQRRKSGRILAVILTIDFANLFFFKYFYFLLEILFDVTGWAGFTSAQLNSTLNESFGISSILLPLAISFYTFQIVAYVVDVYRGRIERRDSLLEFYVFILFFPQLVAGPIMRHSDFFFQLDRITPDQKNIVRGVSLLLIGLIKKVLIADNLAAVVHPVYRNPELYDGVSSAFAILGYAAQVYADFSGYTDLARGMGLLLGLELPENFSGPFLSRTVSEFWRRWHITLSTWLRDYIYIPLGGSRTSQMRSQFNLLLTFVAGGLWHGANYTFFIWGFTAGVLLVIERFLSTKTRLPVILDRLMQNRSSAFVLSLIGVVYSFSAFLFGAAFFNAPSVSHTLTMLERLLDAASGLRTDTGMILSMTVFVFGFNYLQYRSKAIEFRPQTAWALLFVTAFVVIWLLGLYAPGGQSFIYFQF</sequence>
<dbReference type="GO" id="GO:0042121">
    <property type="term" value="P:alginic acid biosynthetic process"/>
    <property type="evidence" value="ECO:0007669"/>
    <property type="project" value="InterPro"/>
</dbReference>
<evidence type="ECO:0000256" key="3">
    <source>
        <dbReference type="ARBA" id="ARBA00022475"/>
    </source>
</evidence>
<comment type="caution">
    <text evidence="11">The sequence shown here is derived from an EMBL/GenBank/DDBJ whole genome shotgun (WGS) entry which is preliminary data.</text>
</comment>
<dbReference type="InterPro" id="IPR028362">
    <property type="entry name" value="AlgI"/>
</dbReference>
<dbReference type="PANTHER" id="PTHR13285:SF23">
    <property type="entry name" value="TEICHOIC ACID D-ALANYLTRANSFERASE"/>
    <property type="match status" value="1"/>
</dbReference>
<feature type="transmembrane region" description="Helical" evidence="10">
    <location>
        <begin position="118"/>
        <end position="142"/>
    </location>
</feature>
<dbReference type="PIRSF" id="PIRSF500217">
    <property type="entry name" value="AlgI"/>
    <property type="match status" value="1"/>
</dbReference>
<evidence type="ECO:0000256" key="7">
    <source>
        <dbReference type="ARBA" id="ARBA00023136"/>
    </source>
</evidence>
<dbReference type="Proteomes" id="UP000460298">
    <property type="component" value="Unassembled WGS sequence"/>
</dbReference>
<dbReference type="InterPro" id="IPR004299">
    <property type="entry name" value="MBOAT_fam"/>
</dbReference>
<dbReference type="InterPro" id="IPR024194">
    <property type="entry name" value="Ac/AlaTfrase_AlgI/DltB"/>
</dbReference>
<feature type="transmembrane region" description="Helical" evidence="10">
    <location>
        <begin position="5"/>
        <end position="22"/>
    </location>
</feature>
<keyword evidence="3 9" id="KW-1003">Cell membrane</keyword>
<keyword evidence="6 10" id="KW-1133">Transmembrane helix</keyword>
<dbReference type="GO" id="GO:0005886">
    <property type="term" value="C:plasma membrane"/>
    <property type="evidence" value="ECO:0007669"/>
    <property type="project" value="UniProtKB-SubCell"/>
</dbReference>
<feature type="transmembrane region" description="Helical" evidence="10">
    <location>
        <begin position="448"/>
        <end position="467"/>
    </location>
</feature>
<evidence type="ECO:0000256" key="2">
    <source>
        <dbReference type="ARBA" id="ARBA00010323"/>
    </source>
</evidence>
<name>A0A833H1U1_9LEPT</name>
<dbReference type="GO" id="GO:0016746">
    <property type="term" value="F:acyltransferase activity"/>
    <property type="evidence" value="ECO:0007669"/>
    <property type="project" value="UniProtKB-KW"/>
</dbReference>
<comment type="similarity">
    <text evidence="2 9">Belongs to the membrane-bound acyltransferase family.</text>
</comment>
<evidence type="ECO:0000256" key="5">
    <source>
        <dbReference type="ARBA" id="ARBA00022692"/>
    </source>
</evidence>
<evidence type="ECO:0000256" key="10">
    <source>
        <dbReference type="SAM" id="Phobius"/>
    </source>
</evidence>
<evidence type="ECO:0000256" key="1">
    <source>
        <dbReference type="ARBA" id="ARBA00004651"/>
    </source>
</evidence>
<dbReference type="EMBL" id="WBUI01000008">
    <property type="protein sequence ID" value="KAB2932763.1"/>
    <property type="molecule type" value="Genomic_DNA"/>
</dbReference>
<gene>
    <name evidence="11" type="ORF">F9K24_10315</name>
</gene>
<proteinExistence type="inferred from homology"/>
<feature type="transmembrane region" description="Helical" evidence="10">
    <location>
        <begin position="371"/>
        <end position="394"/>
    </location>
</feature>
<keyword evidence="4 9" id="KW-0808">Transferase</keyword>
<comment type="subcellular location">
    <subcellularLocation>
        <location evidence="1">Cell membrane</location>
        <topology evidence="1">Multi-pass membrane protein</topology>
    </subcellularLocation>
</comment>
<feature type="transmembrane region" description="Helical" evidence="10">
    <location>
        <begin position="72"/>
        <end position="98"/>
    </location>
</feature>
<evidence type="ECO:0000256" key="4">
    <source>
        <dbReference type="ARBA" id="ARBA00022679"/>
    </source>
</evidence>
<evidence type="ECO:0000313" key="11">
    <source>
        <dbReference type="EMBL" id="KAB2932763.1"/>
    </source>
</evidence>
<keyword evidence="5 10" id="KW-0812">Transmembrane</keyword>
<organism evidence="11 12">
    <name type="scientific">Leptonema illini</name>
    <dbReference type="NCBI Taxonomy" id="183"/>
    <lineage>
        <taxon>Bacteria</taxon>
        <taxon>Pseudomonadati</taxon>
        <taxon>Spirochaetota</taxon>
        <taxon>Spirochaetia</taxon>
        <taxon>Leptospirales</taxon>
        <taxon>Leptospiraceae</taxon>
        <taxon>Leptonema</taxon>
    </lineage>
</organism>
<feature type="transmembrane region" description="Helical" evidence="10">
    <location>
        <begin position="414"/>
        <end position="436"/>
    </location>
</feature>
<dbReference type="AlphaFoldDB" id="A0A833H1U1"/>
<evidence type="ECO:0000313" key="12">
    <source>
        <dbReference type="Proteomes" id="UP000460298"/>
    </source>
</evidence>